<keyword evidence="1" id="KW-0812">Transmembrane</keyword>
<evidence type="ECO:0000313" key="3">
    <source>
        <dbReference type="Proteomes" id="UP000321734"/>
    </source>
</evidence>
<dbReference type="OrthoDB" id="869432at2"/>
<organism evidence="2 3">
    <name type="scientific">Gelidibacter salicanalis</name>
    <dbReference type="NCBI Taxonomy" id="291193"/>
    <lineage>
        <taxon>Bacteria</taxon>
        <taxon>Pseudomonadati</taxon>
        <taxon>Bacteroidota</taxon>
        <taxon>Flavobacteriia</taxon>
        <taxon>Flavobacteriales</taxon>
        <taxon>Flavobacteriaceae</taxon>
        <taxon>Gelidibacter</taxon>
    </lineage>
</organism>
<dbReference type="AlphaFoldDB" id="A0A5C7AAF1"/>
<name>A0A5C7AAF1_9FLAO</name>
<sequence>MNSETTFKFLRIMALIVVISYVLDKIVFYTFNKISDKVMTGQAIGKLNHFLSKKDSVDFMVFGNSRANRHIDVRVLNSNSFNMGMDGVGIAYNSALIGTLKNTHKQIVVVHIDTKNFFDKDYDGSDITSLKTKYKRNASITKALEESGQLSVFQKFYRSINYNGNTIGILKNVVRPSYNFRTYYGYDPITINESQTFMRDQVLLRENSTEDCENDYKINAVALKYLETIAAFAHRTPNKTFIFITSPLYHDSCDIDNIKLASLMDSLDLTYWDYTNLYKDTKNKSYWKDATHMTKNGAEAFSNYLNVQFKANHSF</sequence>
<feature type="transmembrane region" description="Helical" evidence="1">
    <location>
        <begin position="12"/>
        <end position="31"/>
    </location>
</feature>
<dbReference type="SUPFAM" id="SSF52266">
    <property type="entry name" value="SGNH hydrolase"/>
    <property type="match status" value="1"/>
</dbReference>
<keyword evidence="3" id="KW-1185">Reference proteome</keyword>
<dbReference type="Proteomes" id="UP000321734">
    <property type="component" value="Unassembled WGS sequence"/>
</dbReference>
<evidence type="ECO:0008006" key="4">
    <source>
        <dbReference type="Google" id="ProtNLM"/>
    </source>
</evidence>
<evidence type="ECO:0000256" key="1">
    <source>
        <dbReference type="SAM" id="Phobius"/>
    </source>
</evidence>
<evidence type="ECO:0000313" key="2">
    <source>
        <dbReference type="EMBL" id="TXE04817.1"/>
    </source>
</evidence>
<keyword evidence="1" id="KW-1133">Transmembrane helix</keyword>
<proteinExistence type="predicted"/>
<protein>
    <recommendedName>
        <fullName evidence="4">SGNH/GDSL hydrolase family protein</fullName>
    </recommendedName>
</protein>
<keyword evidence="1" id="KW-0472">Membrane</keyword>
<accession>A0A5C7AAF1</accession>
<dbReference type="EMBL" id="VORX01000012">
    <property type="protein sequence ID" value="TXE04817.1"/>
    <property type="molecule type" value="Genomic_DNA"/>
</dbReference>
<gene>
    <name evidence="2" type="ORF">ES711_15880</name>
</gene>
<dbReference type="RefSeq" id="WP_146894295.1">
    <property type="nucleotide sequence ID" value="NZ_VORX01000012.1"/>
</dbReference>
<comment type="caution">
    <text evidence="2">The sequence shown here is derived from an EMBL/GenBank/DDBJ whole genome shotgun (WGS) entry which is preliminary data.</text>
</comment>
<reference evidence="2 3" key="1">
    <citation type="submission" date="2019-08" db="EMBL/GenBank/DDBJ databases">
        <title>Genome sequence of Gelidibacter salicanalis IC162T.</title>
        <authorList>
            <person name="Bowman J.P."/>
        </authorList>
    </citation>
    <scope>NUCLEOTIDE SEQUENCE [LARGE SCALE GENOMIC DNA]</scope>
    <source>
        <strain evidence="2 3">IC162</strain>
    </source>
</reference>